<organism evidence="3 4">
    <name type="scientific">Rhodocytophaga rosea</name>
    <dbReference type="NCBI Taxonomy" id="2704465"/>
    <lineage>
        <taxon>Bacteria</taxon>
        <taxon>Pseudomonadati</taxon>
        <taxon>Bacteroidota</taxon>
        <taxon>Cytophagia</taxon>
        <taxon>Cytophagales</taxon>
        <taxon>Rhodocytophagaceae</taxon>
        <taxon>Rhodocytophaga</taxon>
    </lineage>
</organism>
<evidence type="ECO:0000313" key="4">
    <source>
        <dbReference type="Proteomes" id="UP000480178"/>
    </source>
</evidence>
<keyword evidence="3" id="KW-0482">Metalloprotease</keyword>
<feature type="transmembrane region" description="Helical" evidence="1">
    <location>
        <begin position="121"/>
        <end position="144"/>
    </location>
</feature>
<dbReference type="GO" id="GO:0008237">
    <property type="term" value="F:metallopeptidase activity"/>
    <property type="evidence" value="ECO:0007669"/>
    <property type="project" value="UniProtKB-KW"/>
</dbReference>
<evidence type="ECO:0000259" key="2">
    <source>
        <dbReference type="Pfam" id="PF02517"/>
    </source>
</evidence>
<proteinExistence type="predicted"/>
<protein>
    <submittedName>
        <fullName evidence="3">CPBP family intramembrane metalloprotease</fullName>
    </submittedName>
</protein>
<dbReference type="EMBL" id="CP048222">
    <property type="protein sequence ID" value="QHT69340.1"/>
    <property type="molecule type" value="Genomic_DNA"/>
</dbReference>
<keyword evidence="3" id="KW-0378">Hydrolase</keyword>
<reference evidence="3 4" key="1">
    <citation type="submission" date="2020-01" db="EMBL/GenBank/DDBJ databases">
        <authorList>
            <person name="Kim M.K."/>
        </authorList>
    </citation>
    <scope>NUCLEOTIDE SEQUENCE [LARGE SCALE GENOMIC DNA]</scope>
    <source>
        <strain evidence="3 4">172606-1</strain>
    </source>
</reference>
<feature type="transmembrane region" description="Helical" evidence="1">
    <location>
        <begin position="206"/>
        <end position="228"/>
    </location>
</feature>
<feature type="domain" description="CAAX prenyl protease 2/Lysostaphin resistance protein A-like" evidence="2">
    <location>
        <begin position="205"/>
        <end position="286"/>
    </location>
</feature>
<keyword evidence="1" id="KW-1133">Transmembrane helix</keyword>
<evidence type="ECO:0000313" key="3">
    <source>
        <dbReference type="EMBL" id="QHT69340.1"/>
    </source>
</evidence>
<gene>
    <name evidence="3" type="ORF">GXP67_23220</name>
</gene>
<sequence>MTTLTQQQTELIKHEIAQRGISHPDLGEDLLDHICTAVETEMAAGRDFNLAYQMVMSRFGKQELKQVEKKTRTLLNGQSIFYPNILQSFILLLVYIFFIFFSGFIISPIQKGAPDFFYEHIILIQAIQVCGALFLVILIARVMLKEENFTKVDIFPLRPFPPSIFPLILGILFLWLIWMEAVFTLIPLSESYQALIFHHLNFFKPLPAIVCIGILWPILSEILFRGIILKGLLRKYKPSGAIMCASIFYSVSLLNLYGVPSLFLMGLFSGWLFYRTHSLIPSIMVVIFAQLPGLLHIMLAKPQHINQLLIWKNLVGNDTLYYSLGVMSFMLTLFLIWRLKKILDKQQPIPQFSLE</sequence>
<feature type="transmembrane region" description="Helical" evidence="1">
    <location>
        <begin position="320"/>
        <end position="339"/>
    </location>
</feature>
<feature type="transmembrane region" description="Helical" evidence="1">
    <location>
        <begin position="279"/>
        <end position="299"/>
    </location>
</feature>
<keyword evidence="1" id="KW-0812">Transmembrane</keyword>
<feature type="transmembrane region" description="Helical" evidence="1">
    <location>
        <begin position="89"/>
        <end position="109"/>
    </location>
</feature>
<dbReference type="GO" id="GO:0004175">
    <property type="term" value="F:endopeptidase activity"/>
    <property type="evidence" value="ECO:0007669"/>
    <property type="project" value="UniProtKB-ARBA"/>
</dbReference>
<dbReference type="KEGG" id="rhoz:GXP67_23220"/>
<keyword evidence="3" id="KW-0645">Protease</keyword>
<feature type="transmembrane region" description="Helical" evidence="1">
    <location>
        <begin position="240"/>
        <end position="259"/>
    </location>
</feature>
<name>A0A6C0GNY9_9BACT</name>
<dbReference type="Pfam" id="PF02517">
    <property type="entry name" value="Rce1-like"/>
    <property type="match status" value="1"/>
</dbReference>
<evidence type="ECO:0000256" key="1">
    <source>
        <dbReference type="SAM" id="Phobius"/>
    </source>
</evidence>
<dbReference type="GO" id="GO:0006508">
    <property type="term" value="P:proteolysis"/>
    <property type="evidence" value="ECO:0007669"/>
    <property type="project" value="UniProtKB-KW"/>
</dbReference>
<keyword evidence="4" id="KW-1185">Reference proteome</keyword>
<feature type="transmembrane region" description="Helical" evidence="1">
    <location>
        <begin position="164"/>
        <end position="186"/>
    </location>
</feature>
<dbReference type="AlphaFoldDB" id="A0A6C0GNY9"/>
<dbReference type="GO" id="GO:0080120">
    <property type="term" value="P:CAAX-box protein maturation"/>
    <property type="evidence" value="ECO:0007669"/>
    <property type="project" value="UniProtKB-ARBA"/>
</dbReference>
<dbReference type="Proteomes" id="UP000480178">
    <property type="component" value="Chromosome"/>
</dbReference>
<accession>A0A6C0GNY9</accession>
<keyword evidence="1" id="KW-0472">Membrane</keyword>
<dbReference type="InterPro" id="IPR003675">
    <property type="entry name" value="Rce1/LyrA-like_dom"/>
</dbReference>
<dbReference type="RefSeq" id="WP_162445329.1">
    <property type="nucleotide sequence ID" value="NZ_CP048222.1"/>
</dbReference>